<evidence type="ECO:0000256" key="13">
    <source>
        <dbReference type="ARBA" id="ARBA00031684"/>
    </source>
</evidence>
<keyword evidence="8" id="KW-0999">Mitochondrion inner membrane</keyword>
<dbReference type="FunFam" id="1.10.1090.10:FF:000001">
    <property type="entry name" value="Cytochrome b-c1 complex subunit 7"/>
    <property type="match status" value="1"/>
</dbReference>
<dbReference type="SUPFAM" id="SSF53474">
    <property type="entry name" value="alpha/beta-Hydrolases"/>
    <property type="match status" value="1"/>
</dbReference>
<dbReference type="InterPro" id="IPR045864">
    <property type="entry name" value="aa-tRNA-synth_II/BPL/LPL"/>
</dbReference>
<feature type="compositionally biased region" description="Polar residues" evidence="16">
    <location>
        <begin position="48"/>
        <end position="62"/>
    </location>
</feature>
<dbReference type="FunFam" id="3.30.930.10:FF:000045">
    <property type="entry name" value="lipoyltransferase 1, mitochondrial"/>
    <property type="match status" value="1"/>
</dbReference>
<dbReference type="GO" id="GO:0006122">
    <property type="term" value="P:mitochondrial electron transport, ubiquinol to cytochrome c"/>
    <property type="evidence" value="ECO:0007669"/>
    <property type="project" value="InterPro"/>
</dbReference>
<evidence type="ECO:0000256" key="16">
    <source>
        <dbReference type="SAM" id="MobiDB-lite"/>
    </source>
</evidence>
<evidence type="ECO:0000256" key="17">
    <source>
        <dbReference type="SAM" id="Phobius"/>
    </source>
</evidence>
<dbReference type="Gene3D" id="3.40.50.1820">
    <property type="entry name" value="alpha/beta hydrolase"/>
    <property type="match status" value="1"/>
</dbReference>
<evidence type="ECO:0000313" key="19">
    <source>
        <dbReference type="EnsemblMetazoa" id="ADIR000005-PA"/>
    </source>
</evidence>
<feature type="compositionally biased region" description="Polar residues" evidence="16">
    <location>
        <begin position="652"/>
        <end position="664"/>
    </location>
</feature>
<evidence type="ECO:0000259" key="18">
    <source>
        <dbReference type="PROSITE" id="PS51733"/>
    </source>
</evidence>
<dbReference type="PANTHER" id="PTHR12561:SF3">
    <property type="entry name" value="LIPOYLTRANSFERASE 1, MITOCHONDRIAL"/>
    <property type="match status" value="1"/>
</dbReference>
<keyword evidence="9" id="KW-0249">Electron transport</keyword>
<proteinExistence type="inferred from homology"/>
<comment type="similarity">
    <text evidence="3">Belongs to the LplA family.</text>
</comment>
<dbReference type="InterPro" id="IPR004562">
    <property type="entry name" value="LipoylTrfase_LipoateP_Ligase"/>
</dbReference>
<dbReference type="InterPro" id="IPR022742">
    <property type="entry name" value="Hydrolase_4"/>
</dbReference>
<feature type="region of interest" description="Disordered" evidence="16">
    <location>
        <begin position="35"/>
        <end position="62"/>
    </location>
</feature>
<evidence type="ECO:0000256" key="8">
    <source>
        <dbReference type="ARBA" id="ARBA00022792"/>
    </source>
</evidence>
<dbReference type="CDD" id="cd16443">
    <property type="entry name" value="LplA"/>
    <property type="match status" value="1"/>
</dbReference>
<dbReference type="Gene3D" id="3.30.930.10">
    <property type="entry name" value="Bira Bifunctional Protein, Domain 2"/>
    <property type="match status" value="1"/>
</dbReference>
<organism evidence="19 20">
    <name type="scientific">Anopheles dirus</name>
    <dbReference type="NCBI Taxonomy" id="7168"/>
    <lineage>
        <taxon>Eukaryota</taxon>
        <taxon>Metazoa</taxon>
        <taxon>Ecdysozoa</taxon>
        <taxon>Arthropoda</taxon>
        <taxon>Hexapoda</taxon>
        <taxon>Insecta</taxon>
        <taxon>Pterygota</taxon>
        <taxon>Neoptera</taxon>
        <taxon>Endopterygota</taxon>
        <taxon>Diptera</taxon>
        <taxon>Nematocera</taxon>
        <taxon>Culicoidea</taxon>
        <taxon>Culicidae</taxon>
        <taxon>Anophelinae</taxon>
        <taxon>Anopheles</taxon>
    </lineage>
</organism>
<feature type="region of interest" description="Disordered" evidence="16">
    <location>
        <begin position="652"/>
        <end position="677"/>
    </location>
</feature>
<evidence type="ECO:0000256" key="15">
    <source>
        <dbReference type="ARBA" id="ARBA00046393"/>
    </source>
</evidence>
<evidence type="ECO:0000256" key="1">
    <source>
        <dbReference type="ARBA" id="ARBA00004443"/>
    </source>
</evidence>
<evidence type="ECO:0000256" key="5">
    <source>
        <dbReference type="ARBA" id="ARBA00016323"/>
    </source>
</evidence>
<keyword evidence="17" id="KW-1133">Transmembrane helix</keyword>
<evidence type="ECO:0000313" key="20">
    <source>
        <dbReference type="Proteomes" id="UP000075884"/>
    </source>
</evidence>
<evidence type="ECO:0000256" key="3">
    <source>
        <dbReference type="ARBA" id="ARBA00008242"/>
    </source>
</evidence>
<evidence type="ECO:0000256" key="2">
    <source>
        <dbReference type="ARBA" id="ARBA00005085"/>
    </source>
</evidence>
<reference evidence="20" key="1">
    <citation type="submission" date="2013-03" db="EMBL/GenBank/DDBJ databases">
        <title>The Genome Sequence of Anopheles dirus WRAIR2.</title>
        <authorList>
            <consortium name="The Broad Institute Genomics Platform"/>
            <person name="Neafsey D.E."/>
            <person name="Walton C."/>
            <person name="Walker B."/>
            <person name="Young S.K."/>
            <person name="Zeng Q."/>
            <person name="Gargeya S."/>
            <person name="Fitzgerald M."/>
            <person name="Haas B."/>
            <person name="Abouelleil A."/>
            <person name="Allen A.W."/>
            <person name="Alvarado L."/>
            <person name="Arachchi H.M."/>
            <person name="Berlin A.M."/>
            <person name="Chapman S.B."/>
            <person name="Gainer-Dewar J."/>
            <person name="Goldberg J."/>
            <person name="Griggs A."/>
            <person name="Gujja S."/>
            <person name="Hansen M."/>
            <person name="Howarth C."/>
            <person name="Imamovic A."/>
            <person name="Ireland A."/>
            <person name="Larimer J."/>
            <person name="McCowan C."/>
            <person name="Murphy C."/>
            <person name="Pearson M."/>
            <person name="Poon T.W."/>
            <person name="Priest M."/>
            <person name="Roberts A."/>
            <person name="Saif S."/>
            <person name="Shea T."/>
            <person name="Sisk P."/>
            <person name="Sykes S."/>
            <person name="Wortman J."/>
            <person name="Nusbaum C."/>
            <person name="Birren B."/>
        </authorList>
    </citation>
    <scope>NUCLEOTIDE SEQUENCE [LARGE SCALE GENOMIC DNA]</scope>
    <source>
        <strain evidence="20">WRAIR2</strain>
    </source>
</reference>
<comment type="subcellular location">
    <subcellularLocation>
        <location evidence="1">Mitochondrion inner membrane</location>
        <topology evidence="1">Peripheral membrane protein</topology>
        <orientation evidence="1">Matrix side</orientation>
    </subcellularLocation>
</comment>
<dbReference type="PROSITE" id="PS51733">
    <property type="entry name" value="BPL_LPL_CATALYTIC"/>
    <property type="match status" value="1"/>
</dbReference>
<feature type="transmembrane region" description="Helical" evidence="17">
    <location>
        <begin position="524"/>
        <end position="543"/>
    </location>
</feature>
<accession>A0A182MXA2</accession>
<keyword evidence="7" id="KW-0679">Respiratory chain</keyword>
<dbReference type="SUPFAM" id="SSF81524">
    <property type="entry name" value="14 kDa protein of cytochrome bc1 complex (Ubiquinol-cytochrome c reductase)"/>
    <property type="match status" value="1"/>
</dbReference>
<keyword evidence="6" id="KW-0813">Transport</keyword>
<keyword evidence="10" id="KW-0496">Mitochondrion</keyword>
<dbReference type="STRING" id="7168.A0A182MXA2"/>
<comment type="similarity">
    <text evidence="4">Belongs to the UQCRB/QCR7 family.</text>
</comment>
<comment type="pathway">
    <text evidence="2">Protein modification; protein lipoylation via exogenous pathway; protein N(6)-(lipoyl)lysine from lipoate: step 2/2.</text>
</comment>
<keyword evidence="17" id="KW-0812">Transmembrane</keyword>
<dbReference type="PANTHER" id="PTHR12561">
    <property type="entry name" value="LIPOATE-PROTEIN LIGASE"/>
    <property type="match status" value="1"/>
</dbReference>
<keyword evidence="20" id="KW-1185">Reference proteome</keyword>
<dbReference type="VEuPathDB" id="VectorBase:ADIR000005"/>
<feature type="compositionally biased region" description="Basic and acidic residues" evidence="16">
    <location>
        <begin position="668"/>
        <end position="677"/>
    </location>
</feature>
<evidence type="ECO:0000256" key="10">
    <source>
        <dbReference type="ARBA" id="ARBA00023128"/>
    </source>
</evidence>
<name>A0A182MXA2_9DIPT</name>
<evidence type="ECO:0000256" key="12">
    <source>
        <dbReference type="ARBA" id="ARBA00031021"/>
    </source>
</evidence>
<dbReference type="AlphaFoldDB" id="A0A182MXA2"/>
<dbReference type="EnsemblMetazoa" id="ADIR000005-RA">
    <property type="protein sequence ID" value="ADIR000005-PA"/>
    <property type="gene ID" value="ADIR000005"/>
</dbReference>
<evidence type="ECO:0000256" key="6">
    <source>
        <dbReference type="ARBA" id="ARBA00022448"/>
    </source>
</evidence>
<dbReference type="InterPro" id="IPR004143">
    <property type="entry name" value="BPL_LPL_catalytic"/>
</dbReference>
<dbReference type="Gene3D" id="1.10.1090.10">
    <property type="entry name" value="Cytochrome b-c1 complex subunit 7"/>
    <property type="match status" value="1"/>
</dbReference>
<dbReference type="Proteomes" id="UP000075884">
    <property type="component" value="Unassembled WGS sequence"/>
</dbReference>
<evidence type="ECO:0000256" key="14">
    <source>
        <dbReference type="ARBA" id="ARBA00032927"/>
    </source>
</evidence>
<evidence type="ECO:0000256" key="7">
    <source>
        <dbReference type="ARBA" id="ARBA00022660"/>
    </source>
</evidence>
<dbReference type="GO" id="GO:0005743">
    <property type="term" value="C:mitochondrial inner membrane"/>
    <property type="evidence" value="ECO:0007669"/>
    <property type="project" value="UniProtKB-SubCell"/>
</dbReference>
<feature type="domain" description="BPL/LPL catalytic" evidence="18">
    <location>
        <begin position="105"/>
        <end position="289"/>
    </location>
</feature>
<dbReference type="SUPFAM" id="SSF55681">
    <property type="entry name" value="Class II aaRS and biotin synthetases"/>
    <property type="match status" value="1"/>
</dbReference>
<dbReference type="GO" id="GO:0009249">
    <property type="term" value="P:protein lipoylation"/>
    <property type="evidence" value="ECO:0007669"/>
    <property type="project" value="InterPro"/>
</dbReference>
<evidence type="ECO:0000256" key="4">
    <source>
        <dbReference type="ARBA" id="ARBA00008554"/>
    </source>
</evidence>
<reference evidence="19" key="2">
    <citation type="submission" date="2020-05" db="UniProtKB">
        <authorList>
            <consortium name="EnsemblMetazoa"/>
        </authorList>
    </citation>
    <scope>IDENTIFICATION</scope>
    <source>
        <strain evidence="19">WRAIR2</strain>
    </source>
</reference>
<dbReference type="Pfam" id="PF12146">
    <property type="entry name" value="Hydrolase_4"/>
    <property type="match status" value="1"/>
</dbReference>
<dbReference type="InterPro" id="IPR029058">
    <property type="entry name" value="AB_hydrolase_fold"/>
</dbReference>
<evidence type="ECO:0000256" key="9">
    <source>
        <dbReference type="ARBA" id="ARBA00022982"/>
    </source>
</evidence>
<feature type="transmembrane region" description="Helical" evidence="17">
    <location>
        <begin position="550"/>
        <end position="570"/>
    </location>
</feature>
<dbReference type="UniPathway" id="UPA00537">
    <property type="reaction ID" value="UER00595"/>
</dbReference>
<protein>
    <recommendedName>
        <fullName evidence="5">Cytochrome b-c1 complex subunit 7</fullName>
    </recommendedName>
    <alternativeName>
        <fullName evidence="13">Complex III subunit 7</fullName>
    </alternativeName>
    <alternativeName>
        <fullName evidence="12">Complex III subunit VII</fullName>
    </alternativeName>
    <alternativeName>
        <fullName evidence="14">Ubiquinol-cytochrome c reductase complex 14 kDa protein</fullName>
    </alternativeName>
</protein>
<dbReference type="GO" id="GO:0045275">
    <property type="term" value="C:respiratory chain complex III"/>
    <property type="evidence" value="ECO:0007669"/>
    <property type="project" value="InterPro"/>
</dbReference>
<comment type="subunit">
    <text evidence="15">Component of the ubiquinol-cytochrome c oxidoreductase (cytochrome b-c1 complex, complex III, CIII), a multisubunit enzyme composed of 11 subunits. The complex is composed of 3 respiratory subunits cytochrome b, cytochrome c1 and Rieske protein UQCRFS1, 2 core protein subunits UQCRC1/QCR1 and UQCRC2/QCR2, and 6 low-molecular weight protein subunits UQCRH/QCR6, UQCRB/QCR7, UQCRQ/QCR8, UQCR10/QCR9, UQCR11/QCR10 and subunit 9, the cleavage product of Rieske protein UQCRFS1. The complex exists as an obligatory dimer and forms supercomplexes (SCs) in the inner mitochondrial membrane with NADH-ubiquinone oxidoreductase (complex I, CI) and cytochrome c oxidase (complex IV, CIV), resulting in different assemblies (supercomplex SCI(1)III(2)IV(1) and megacomplex MCI(2)III(2)IV(2)).</text>
</comment>
<dbReference type="Pfam" id="PF02271">
    <property type="entry name" value="UCR_14kD"/>
    <property type="match status" value="1"/>
</dbReference>
<dbReference type="InterPro" id="IPR003197">
    <property type="entry name" value="QCR7"/>
</dbReference>
<dbReference type="Pfam" id="PF21948">
    <property type="entry name" value="LplA-B_cat"/>
    <property type="match status" value="1"/>
</dbReference>
<evidence type="ECO:0000256" key="11">
    <source>
        <dbReference type="ARBA" id="ARBA00023136"/>
    </source>
</evidence>
<keyword evidence="11 17" id="KW-0472">Membrane</keyword>
<sequence length="942" mass="107094">MAAMVAQRCNSFARSLGRIYVLTTPSLTSQLQRHCSSTKHPFQGNGEGSSPTGHLTMTSGSKQLSAADIKKIPDAEVRKSVFISQSNDVFTNLALEDWIYRNFDLTHHHILMLWINKPSVVVGRHQNPFAETNVSALERNGIELARRNSGGGAVYHDPGNLNCTFFMPRARYDRKYNLTLLTRALYREYGINAELSARDDIVLLGKKISGTAAKLGQPNAYHHCTLLVNSNKLHLGASLAKDNVEITSKATASIPSPIKNLVDVNRTVNIQQLLSAIGYEFLRTPATQLTDGGRELLMKQRGFQLINPTDKWFPGITELRENFASWEWRFGKTPNFTVQKTIQLKSATGGGAAQDMKVKVDVEKALIKEISLILPNHEPIPVVSDMVGRAYSEDCFHGIADALKGANAEAALGKWAYNMAGFNQYGLHRDDCLFENDDVKEAIRRLPEKLKDERNYRITRALHLSMTKTILPKEQWTKYEDDTKYLEPYLHEVERERDEKLKWESNKPVGRVTPHMAMFDLDRLITDLFKTTVLPGIAVGLWLTDLIGRLTCLVAVLVFLVLFVVLPIIFKFSFALQKGILFLTFITYPPNLDLKRPEKSGLYATRNFYINYRDQEEDIDVNIAVWHVLPNDLVRRYARELHVEETTLSNTTLPTIDGSTSNGGSISGDERDSPGDQRYRRIEQILRADGFAPSDEANQRDLFEESLRTTTNDVVLYLHGNTASRGAPHRVELYQMLRALNYHVIAMDYRGYGDSANLSPTERGVVYDALAVYQYITSITKNPVYLWGHSLGTGVSTHLLSLLTEMSLPGPRALVLESPFNNIKEEICAHPFSKLYRHLPWFDFLISKPMYNNMLRFESDQHIAEFRQPVLILHAEDDLVVPFELGYKLYRRALDTRGKSWGPIEFHRFEKSSHYGHKHICRAPNLPEIVVRFFHAYRNEQY</sequence>
<dbReference type="InterPro" id="IPR036544">
    <property type="entry name" value="QCR7_sf"/>
</dbReference>
<dbReference type="GO" id="GO:0017118">
    <property type="term" value="F:lipoyltransferase activity"/>
    <property type="evidence" value="ECO:0007669"/>
    <property type="project" value="TreeGrafter"/>
</dbReference>